<dbReference type="AlphaFoldDB" id="A0A8H7LR21"/>
<dbReference type="GO" id="GO:0005938">
    <property type="term" value="C:cell cortex"/>
    <property type="evidence" value="ECO:0007669"/>
    <property type="project" value="UniProtKB-ARBA"/>
</dbReference>
<dbReference type="OrthoDB" id="8830751at2759"/>
<evidence type="ECO:0000256" key="5">
    <source>
        <dbReference type="ARBA" id="ARBA00022741"/>
    </source>
</evidence>
<keyword evidence="10" id="KW-0131">Cell cycle</keyword>
<comment type="subcellular location">
    <subcellularLocation>
        <location evidence="1">Cell membrane</location>
        <topology evidence="1">Lipid-anchor</topology>
        <orientation evidence="1">Cytoplasmic side</orientation>
    </subcellularLocation>
</comment>
<dbReference type="GO" id="GO:0007264">
    <property type="term" value="P:small GTPase-mediated signal transduction"/>
    <property type="evidence" value="ECO:0007669"/>
    <property type="project" value="InterPro"/>
</dbReference>
<dbReference type="SUPFAM" id="SSF52540">
    <property type="entry name" value="P-loop containing nucleoside triphosphate hydrolases"/>
    <property type="match status" value="1"/>
</dbReference>
<evidence type="ECO:0000256" key="11">
    <source>
        <dbReference type="SAM" id="MobiDB-lite"/>
    </source>
</evidence>
<dbReference type="InterPro" id="IPR037874">
    <property type="entry name" value="Cdc42"/>
</dbReference>
<evidence type="ECO:0000256" key="2">
    <source>
        <dbReference type="ARBA" id="ARBA00008112"/>
    </source>
</evidence>
<dbReference type="PRINTS" id="PR00449">
    <property type="entry name" value="RASTRNSFRMNG"/>
</dbReference>
<dbReference type="FunFam" id="3.40.50.300:FF:000236">
    <property type="entry name" value="Cell division control protein 42"/>
    <property type="match status" value="1"/>
</dbReference>
<evidence type="ECO:0000256" key="8">
    <source>
        <dbReference type="ARBA" id="ARBA00023288"/>
    </source>
</evidence>
<evidence type="ECO:0000313" key="13">
    <source>
        <dbReference type="Proteomes" id="UP000602905"/>
    </source>
</evidence>
<evidence type="ECO:0000256" key="6">
    <source>
        <dbReference type="ARBA" id="ARBA00023134"/>
    </source>
</evidence>
<comment type="similarity">
    <text evidence="2">Belongs to the small GTPase superfamily. Rho family. CDC42 subfamily.</text>
</comment>
<gene>
    <name evidence="12" type="ORF">RHS03_08418</name>
</gene>
<dbReference type="SMART" id="SM00175">
    <property type="entry name" value="RAB"/>
    <property type="match status" value="1"/>
</dbReference>
<feature type="region of interest" description="Disordered" evidence="11">
    <location>
        <begin position="255"/>
        <end position="395"/>
    </location>
</feature>
<accession>A0A8H7LR21</accession>
<organism evidence="12 13">
    <name type="scientific">Rhizoctonia solani</name>
    <dbReference type="NCBI Taxonomy" id="456999"/>
    <lineage>
        <taxon>Eukaryota</taxon>
        <taxon>Fungi</taxon>
        <taxon>Dikarya</taxon>
        <taxon>Basidiomycota</taxon>
        <taxon>Agaricomycotina</taxon>
        <taxon>Agaricomycetes</taxon>
        <taxon>Cantharellales</taxon>
        <taxon>Ceratobasidiaceae</taxon>
        <taxon>Rhizoctonia</taxon>
    </lineage>
</organism>
<keyword evidence="4" id="KW-0488">Methylation</keyword>
<keyword evidence="3" id="KW-1003">Cell membrane</keyword>
<sequence length="660" mass="70409">MSNMLDCGHESAGQVFRAVPCGHTLCSACSDIAPGTNTTPTQTRYAVVVSEDDEDKEDRVTTDSDRSLDAFEHDKQHESQVDIPKLAKPGPVCPKYVGLGAPPPTDLVPTTQRTKRARPSCAESFARFADAGSGTVVTGANAGEDVGPGFTHANFDEGGDENFNGDFPTEQEWDGRSPSQAPSGQAFPPSQPSPLRHSFSPLDLDIYEGSGSGGSLSRRTCASEPESQDRVSSRQTPLSLCSIQRWRILSSKGLDGDYHSSTSAGSSGCGNTGSGETFEGDADDEEEDDGDEEGEVDEASDGQASGDQEDDDGGSQGWTSKRPEEPPQTPHAISVRISWSGSPVYTVPGEDAHVRTPGTSPDGGNGQVGRDGKTWVTEGGRKRSGAVSHKRRLSEGEGLAGGRAIPGINGNDLIMATVERGGCMFVCAPLELMKARMGPLVGVNSTTVQLQDPDTASDHSLPTTTEQLQLPRGLCVVVGDGAVGKTCLLISYTTNKFPSEYVPTVFDNYAVTVMIGDDPYTLGLFDTAGQEDYDRLRPLSYPQTDVFLVCFSVTSPASFENVKEKWFPEVHHHCPGVPCLIVGTQVDLRDDPAVIEKLSRQKQRPVPLEAGERLARELGAVKYVECSALTQKGLKNVFDEAIVAALEPPVVKKKNKCVIV</sequence>
<evidence type="ECO:0000256" key="10">
    <source>
        <dbReference type="ARBA" id="ARBA00023306"/>
    </source>
</evidence>
<evidence type="ECO:0000313" key="12">
    <source>
        <dbReference type="EMBL" id="KAF8693191.1"/>
    </source>
</evidence>
<dbReference type="Gene3D" id="3.40.50.300">
    <property type="entry name" value="P-loop containing nucleotide triphosphate hydrolases"/>
    <property type="match status" value="1"/>
</dbReference>
<feature type="region of interest" description="Disordered" evidence="11">
    <location>
        <begin position="139"/>
        <end position="237"/>
    </location>
</feature>
<dbReference type="SMART" id="SM00173">
    <property type="entry name" value="RAS"/>
    <property type="match status" value="1"/>
</dbReference>
<dbReference type="GO" id="GO:0051286">
    <property type="term" value="C:cell tip"/>
    <property type="evidence" value="ECO:0007669"/>
    <property type="project" value="UniProtKB-ARBA"/>
</dbReference>
<dbReference type="EMBL" id="JACYCD010000467">
    <property type="protein sequence ID" value="KAF8693191.1"/>
    <property type="molecule type" value="Genomic_DNA"/>
</dbReference>
<keyword evidence="8" id="KW-0449">Lipoprotein</keyword>
<name>A0A8H7LR21_9AGAM</name>
<dbReference type="PANTHER" id="PTHR24072">
    <property type="entry name" value="RHO FAMILY GTPASE"/>
    <property type="match status" value="1"/>
</dbReference>
<keyword evidence="5" id="KW-0547">Nucleotide-binding</keyword>
<evidence type="ECO:0000256" key="9">
    <source>
        <dbReference type="ARBA" id="ARBA00023289"/>
    </source>
</evidence>
<evidence type="ECO:0000256" key="3">
    <source>
        <dbReference type="ARBA" id="ARBA00022475"/>
    </source>
</evidence>
<dbReference type="NCBIfam" id="TIGR00231">
    <property type="entry name" value="small_GTP"/>
    <property type="match status" value="1"/>
</dbReference>
<dbReference type="SMART" id="SM00174">
    <property type="entry name" value="RHO"/>
    <property type="match status" value="1"/>
</dbReference>
<evidence type="ECO:0000256" key="1">
    <source>
        <dbReference type="ARBA" id="ARBA00004342"/>
    </source>
</evidence>
<comment type="caution">
    <text evidence="12">The sequence shown here is derived from an EMBL/GenBank/DDBJ whole genome shotgun (WGS) entry which is preliminary data.</text>
</comment>
<proteinExistence type="inferred from homology"/>
<dbReference type="PROSITE" id="PS51420">
    <property type="entry name" value="RHO"/>
    <property type="match status" value="1"/>
</dbReference>
<feature type="region of interest" description="Disordered" evidence="11">
    <location>
        <begin position="51"/>
        <end position="117"/>
    </location>
</feature>
<dbReference type="GO" id="GO:0030010">
    <property type="term" value="P:establishment of cell polarity"/>
    <property type="evidence" value="ECO:0007669"/>
    <property type="project" value="UniProtKB-ARBA"/>
</dbReference>
<keyword evidence="9" id="KW-0636">Prenylation</keyword>
<dbReference type="GO" id="GO:0005886">
    <property type="term" value="C:plasma membrane"/>
    <property type="evidence" value="ECO:0007669"/>
    <property type="project" value="UniProtKB-SubCell"/>
</dbReference>
<feature type="compositionally biased region" description="Basic and acidic residues" evidence="11">
    <location>
        <begin position="57"/>
        <end position="80"/>
    </location>
</feature>
<reference evidence="12" key="1">
    <citation type="submission" date="2020-09" db="EMBL/GenBank/DDBJ databases">
        <title>Comparative genome analyses of four rice-infecting Rhizoctonia solani isolates reveal extensive enrichment of homogalacturonan modification genes.</title>
        <authorList>
            <person name="Lee D.-Y."/>
            <person name="Jeon J."/>
            <person name="Kim K.-T."/>
            <person name="Cheong K."/>
            <person name="Song H."/>
            <person name="Choi G."/>
            <person name="Ko J."/>
            <person name="Opiyo S.O."/>
            <person name="Zuo S."/>
            <person name="Madhav S."/>
            <person name="Lee Y.-H."/>
            <person name="Wang G.-L."/>
        </authorList>
    </citation>
    <scope>NUCLEOTIDE SEQUENCE</scope>
    <source>
        <strain evidence="12">AG1-IA WGL</strain>
    </source>
</reference>
<keyword evidence="7" id="KW-0472">Membrane</keyword>
<dbReference type="GO" id="GO:0005525">
    <property type="term" value="F:GTP binding"/>
    <property type="evidence" value="ECO:0007669"/>
    <property type="project" value="UniProtKB-KW"/>
</dbReference>
<evidence type="ECO:0000256" key="7">
    <source>
        <dbReference type="ARBA" id="ARBA00023136"/>
    </source>
</evidence>
<dbReference type="GO" id="GO:0003924">
    <property type="term" value="F:GTPase activity"/>
    <property type="evidence" value="ECO:0007669"/>
    <property type="project" value="InterPro"/>
</dbReference>
<evidence type="ECO:0000256" key="4">
    <source>
        <dbReference type="ARBA" id="ARBA00022481"/>
    </source>
</evidence>
<protein>
    <submittedName>
        <fullName evidence="12">Rho (Ras homology) subfamily of Ras-like small GTPases</fullName>
    </submittedName>
</protein>
<dbReference type="InterPro" id="IPR001806">
    <property type="entry name" value="Small_GTPase"/>
</dbReference>
<feature type="compositionally biased region" description="Acidic residues" evidence="11">
    <location>
        <begin position="278"/>
        <end position="300"/>
    </location>
</feature>
<feature type="non-terminal residue" evidence="12">
    <location>
        <position position="660"/>
    </location>
</feature>
<dbReference type="PROSITE" id="PS51421">
    <property type="entry name" value="RAS"/>
    <property type="match status" value="1"/>
</dbReference>
<dbReference type="InterPro" id="IPR003578">
    <property type="entry name" value="Small_GTPase_Rho"/>
</dbReference>
<dbReference type="PROSITE" id="PS51419">
    <property type="entry name" value="RAB"/>
    <property type="match status" value="1"/>
</dbReference>
<dbReference type="Proteomes" id="UP000602905">
    <property type="component" value="Unassembled WGS sequence"/>
</dbReference>
<dbReference type="InterPro" id="IPR027417">
    <property type="entry name" value="P-loop_NTPase"/>
</dbReference>
<dbReference type="CDD" id="cd01874">
    <property type="entry name" value="Cdc42"/>
    <property type="match status" value="1"/>
</dbReference>
<feature type="compositionally biased region" description="Basic residues" evidence="11">
    <location>
        <begin position="382"/>
        <end position="392"/>
    </location>
</feature>
<keyword evidence="6" id="KW-0342">GTP-binding</keyword>
<dbReference type="InterPro" id="IPR005225">
    <property type="entry name" value="Small_GTP-bd"/>
</dbReference>
<dbReference type="Pfam" id="PF00071">
    <property type="entry name" value="Ras"/>
    <property type="match status" value="1"/>
</dbReference>